<accession>A0A4R1GF25</accession>
<sequence>MKGVSVLIPTYNRPKLLRRALLSVLRQTTLPDEVIILDDNPKSTDNYEAVKDLIEQYCWLIRYEKNERNLGVVESYLKLLKLAKYEYVKFLADDDWLHPEALEKMKGVLDKFREVALVSSRRIPVNEDEECLLGVKAAEPLCEEDQILDGKEIIKKSFVDLRNYVGEFSTFMFRKSLLDINPFHFCGLRFRANADWILWSYLLTKGKLFYFSQPLSFFTVHSRQDQANLDVQLAGLRERVELILNEQIHRMLNVSLTLREIAQAVEKLILEVKLLVSRGSGKEEESLIRSFLERYSEKLCSNRSSKRLCGRPSFSVIVVTYNSSSTIEKLLSSLKSSLMQNDEVIIIDNNSQDETFALVKRFIEREKLKNFRILKMEKNFGYAKAVNEGVKVSRNDYLVFVNPDTVLPDSWTEIVYENLKDDKVGAVGALSNFVLSPQHLVRFSNFSWILKGKEIVKYINLVNEHLNNLYGKDSEEKKLLVGFFLATKREVFEKVGGFDEELFLGMDDLDYSLKVRKIGLKLLLPKNLFVYHEGHVSFKKNRESEKHKKLTENIFAEKLIKKYGFGNVPTPEELWGEEDTLYFDAFVPIGSKYKFMFRFSDKKVDFQQVAKEIARRPKVGIVTVSYYSSNDLELMAESLKKMSYQEFEWYIVDHSENEEEVKNLRKVLSTLPSEKVFLFTRENKGYAAGVNFGVEKALENNCEYIWILNPDVVVEEDTLLELLKTLLFTDVPVVTCKIRDLVEKDKLQYDGFKVSYTPFPDYLHRIRKVRFLSGANIFATAEVLKTVKFDERYFLYFEDNDFMEKLLKRGIVPLYTPYTSVYHKNKKKSFLTSPLEVYYFFRNHIFYSIRSGSLPAFEKAINDVLAFYKNSFTQKRRIKALVAAIYDGVFGFLGKRDSLSHVPSSKKRVELLREYLEIRKVSKVLALEKGRDYLLTRPRDVEVFSKYLNDAFLLVAYSGERVYR</sequence>
<dbReference type="PANTHER" id="PTHR43179:SF12">
    <property type="entry name" value="GALACTOFURANOSYLTRANSFERASE GLFT2"/>
    <property type="match status" value="1"/>
</dbReference>
<feature type="domain" description="Glycosyltransferase 2-like" evidence="4">
    <location>
        <begin position="315"/>
        <end position="458"/>
    </location>
</feature>
<evidence type="ECO:0000313" key="5">
    <source>
        <dbReference type="EMBL" id="TCK06638.1"/>
    </source>
</evidence>
<reference evidence="5 6" key="1">
    <citation type="submission" date="2019-03" db="EMBL/GenBank/DDBJ databases">
        <title>Genomic Encyclopedia of Archaeal and Bacterial Type Strains, Phase II (KMG-II): from individual species to whole genera.</title>
        <authorList>
            <person name="Goeker M."/>
        </authorList>
    </citation>
    <scope>NUCLEOTIDE SEQUENCE [LARGE SCALE GENOMIC DNA]</scope>
    <source>
        <strain evidence="5 6">DSM 24425</strain>
    </source>
</reference>
<feature type="domain" description="Glycosyltransferase 2-like" evidence="4">
    <location>
        <begin position="5"/>
        <end position="129"/>
    </location>
</feature>
<organism evidence="5 6">
    <name type="scientific">Phorcysia thermohydrogeniphila</name>
    <dbReference type="NCBI Taxonomy" id="936138"/>
    <lineage>
        <taxon>Bacteria</taxon>
        <taxon>Pseudomonadati</taxon>
        <taxon>Aquificota</taxon>
        <taxon>Aquificia</taxon>
        <taxon>Desulfurobacteriales</taxon>
        <taxon>Desulfurobacteriaceae</taxon>
        <taxon>Phorcysia</taxon>
    </lineage>
</organism>
<proteinExistence type="inferred from homology"/>
<dbReference type="CDD" id="cd04186">
    <property type="entry name" value="GT_2_like_c"/>
    <property type="match status" value="1"/>
</dbReference>
<evidence type="ECO:0000313" key="6">
    <source>
        <dbReference type="Proteomes" id="UP000295777"/>
    </source>
</evidence>
<evidence type="ECO:0000256" key="3">
    <source>
        <dbReference type="ARBA" id="ARBA00022679"/>
    </source>
</evidence>
<keyword evidence="2" id="KW-0328">Glycosyltransferase</keyword>
<comment type="caution">
    <text evidence="5">The sequence shown here is derived from an EMBL/GenBank/DDBJ whole genome shotgun (WGS) entry which is preliminary data.</text>
</comment>
<dbReference type="PANTHER" id="PTHR43179">
    <property type="entry name" value="RHAMNOSYLTRANSFERASE WBBL"/>
    <property type="match status" value="1"/>
</dbReference>
<dbReference type="SUPFAM" id="SSF53448">
    <property type="entry name" value="Nucleotide-diphospho-sugar transferases"/>
    <property type="match status" value="3"/>
</dbReference>
<comment type="similarity">
    <text evidence="1">Belongs to the glycosyltransferase 2 family.</text>
</comment>
<dbReference type="EMBL" id="SMFV01000001">
    <property type="protein sequence ID" value="TCK06638.1"/>
    <property type="molecule type" value="Genomic_DNA"/>
</dbReference>
<evidence type="ECO:0000259" key="4">
    <source>
        <dbReference type="Pfam" id="PF00535"/>
    </source>
</evidence>
<dbReference type="InterPro" id="IPR001173">
    <property type="entry name" value="Glyco_trans_2-like"/>
</dbReference>
<evidence type="ECO:0000256" key="2">
    <source>
        <dbReference type="ARBA" id="ARBA00022676"/>
    </source>
</evidence>
<keyword evidence="3" id="KW-0808">Transferase</keyword>
<dbReference type="Proteomes" id="UP000295777">
    <property type="component" value="Unassembled WGS sequence"/>
</dbReference>
<evidence type="ECO:0000256" key="1">
    <source>
        <dbReference type="ARBA" id="ARBA00006739"/>
    </source>
</evidence>
<name>A0A4R1GF25_9BACT</name>
<feature type="domain" description="Glycosyltransferase 2-like" evidence="4">
    <location>
        <begin position="621"/>
        <end position="739"/>
    </location>
</feature>
<keyword evidence="6" id="KW-1185">Reference proteome</keyword>
<dbReference type="InterPro" id="IPR029044">
    <property type="entry name" value="Nucleotide-diphossugar_trans"/>
</dbReference>
<protein>
    <recommendedName>
        <fullName evidence="4">Glycosyltransferase 2-like domain-containing protein</fullName>
    </recommendedName>
</protein>
<gene>
    <name evidence="5" type="ORF">CLV27_0444</name>
</gene>
<dbReference type="Pfam" id="PF00535">
    <property type="entry name" value="Glycos_transf_2"/>
    <property type="match status" value="3"/>
</dbReference>
<dbReference type="GO" id="GO:0016757">
    <property type="term" value="F:glycosyltransferase activity"/>
    <property type="evidence" value="ECO:0007669"/>
    <property type="project" value="UniProtKB-KW"/>
</dbReference>
<dbReference type="Gene3D" id="3.90.550.10">
    <property type="entry name" value="Spore Coat Polysaccharide Biosynthesis Protein SpsA, Chain A"/>
    <property type="match status" value="3"/>
</dbReference>
<dbReference type="AlphaFoldDB" id="A0A4R1GF25"/>
<dbReference type="OrthoDB" id="8335at2"/>